<reference evidence="2" key="1">
    <citation type="journal article" date="2011" name="Proc. Natl. Acad. Sci. U.S.A.">
        <title>Obligate biotrophy features unraveled by the genomic analysis of rust fungi.</title>
        <authorList>
            <person name="Duplessis S."/>
            <person name="Cuomo C.A."/>
            <person name="Lin Y.-C."/>
            <person name="Aerts A."/>
            <person name="Tisserant E."/>
            <person name="Veneault-Fourrey C."/>
            <person name="Joly D.L."/>
            <person name="Hacquard S."/>
            <person name="Amselem J."/>
            <person name="Cantarel B.L."/>
            <person name="Chiu R."/>
            <person name="Coutinho P.M."/>
            <person name="Feau N."/>
            <person name="Field M."/>
            <person name="Frey P."/>
            <person name="Gelhaye E."/>
            <person name="Goldberg J."/>
            <person name="Grabherr M.G."/>
            <person name="Kodira C.D."/>
            <person name="Kohler A."/>
            <person name="Kuees U."/>
            <person name="Lindquist E.A."/>
            <person name="Lucas S.M."/>
            <person name="Mago R."/>
            <person name="Mauceli E."/>
            <person name="Morin E."/>
            <person name="Murat C."/>
            <person name="Pangilinan J.L."/>
            <person name="Park R."/>
            <person name="Pearson M."/>
            <person name="Quesneville H."/>
            <person name="Rouhier N."/>
            <person name="Sakthikumar S."/>
            <person name="Salamov A.A."/>
            <person name="Schmutz J."/>
            <person name="Selles B."/>
            <person name="Shapiro H."/>
            <person name="Tanguay P."/>
            <person name="Tuskan G.A."/>
            <person name="Henrissat B."/>
            <person name="Van de Peer Y."/>
            <person name="Rouze P."/>
            <person name="Ellis J.G."/>
            <person name="Dodds P.N."/>
            <person name="Schein J.E."/>
            <person name="Zhong S."/>
            <person name="Hamelin R.C."/>
            <person name="Grigoriev I.V."/>
            <person name="Szabo L.J."/>
            <person name="Martin F."/>
        </authorList>
    </citation>
    <scope>NUCLEOTIDE SEQUENCE [LARGE SCALE GENOMIC DNA]</scope>
    <source>
        <strain evidence="2">98AG31 / pathotype 3-4-7</strain>
    </source>
</reference>
<name>F4R3J6_MELLP</name>
<dbReference type="VEuPathDB" id="FungiDB:MELLADRAFT_54430"/>
<gene>
    <name evidence="1" type="ORF">MELLADRAFT_54430</name>
</gene>
<keyword evidence="2" id="KW-1185">Reference proteome</keyword>
<dbReference type="GeneID" id="18928912"/>
<dbReference type="Proteomes" id="UP000001072">
    <property type="component" value="Unassembled WGS sequence"/>
</dbReference>
<dbReference type="EMBL" id="GL883090">
    <property type="protein sequence ID" value="EGG13157.1"/>
    <property type="molecule type" value="Genomic_DNA"/>
</dbReference>
<dbReference type="HOGENOM" id="CLU_2886280_0_0_1"/>
<organism evidence="2">
    <name type="scientific">Melampsora larici-populina (strain 98AG31 / pathotype 3-4-7)</name>
    <name type="common">Poplar leaf rust fungus</name>
    <dbReference type="NCBI Taxonomy" id="747676"/>
    <lineage>
        <taxon>Eukaryota</taxon>
        <taxon>Fungi</taxon>
        <taxon>Dikarya</taxon>
        <taxon>Basidiomycota</taxon>
        <taxon>Pucciniomycotina</taxon>
        <taxon>Pucciniomycetes</taxon>
        <taxon>Pucciniales</taxon>
        <taxon>Melampsoraceae</taxon>
        <taxon>Melampsora</taxon>
    </lineage>
</organism>
<accession>F4R3J6</accession>
<dbReference type="AlphaFoldDB" id="F4R3J6"/>
<dbReference type="RefSeq" id="XP_007404095.1">
    <property type="nucleotide sequence ID" value="XM_007404033.1"/>
</dbReference>
<protein>
    <submittedName>
        <fullName evidence="1">Uncharacterized protein</fullName>
    </submittedName>
</protein>
<sequence length="63" mass="6840">MSLLGGIVDDVLAYGDRCCCCCSQTDFYDFYGICLNATAGDFFRSRATANHSDVKVISTTVID</sequence>
<proteinExistence type="predicted"/>
<evidence type="ECO:0000313" key="1">
    <source>
        <dbReference type="EMBL" id="EGG13157.1"/>
    </source>
</evidence>
<dbReference type="InParanoid" id="F4R3J6"/>
<dbReference type="KEGG" id="mlr:MELLADRAFT_54430"/>
<evidence type="ECO:0000313" key="2">
    <source>
        <dbReference type="Proteomes" id="UP000001072"/>
    </source>
</evidence>